<protein>
    <submittedName>
        <fullName evidence="1">Uncharacterized protein</fullName>
    </submittedName>
</protein>
<name>A0AAD8V0U2_9PEZI</name>
<sequence>MCIKHVQFYECPSEPIKNPPGQNPPKKHRVRANILCSQVFPCPAPQWEKRLSRYAFMCPACSGESPAVPRYTPVSDEWTRDELQDEAWVQGYLSEYCHAVLLWVRGRWGAGDDDAAVAAEAAESWLSAFFMERRCKENDHRVGECRCEANGPLAYFYNPTTAARRHLTDLAADKLEGDPRVRSPAMQTVLANRHMALSAVCRERNLYFKDGISRQPFFSERTIGRRRRILQKSLGDAAKMADRLMLENAENAEAAEEAAAAAAAGGGGWTAAHTLETARVSRRASLVKFMGEVLLYDNGISNGRFSLAVSWLAHVIQVPAWRTASRVEGLEKLARVASGMDQVSMTSQPFTCLVQLVQKYYFDRRAEWKVQVMKYKARRGVFDRVTAPIDPWRELEDEEGWRSCRICKGGFYVSPANMTERSHPGVDMGDYGEPAWQMKGCWCIFGRRCLFEWITDTSTEAKEPECPGCGMQFPFLEYQLVEASTGYSIRNDPPGDL</sequence>
<dbReference type="AlphaFoldDB" id="A0AAD8V0U2"/>
<comment type="caution">
    <text evidence="1">The sequence shown here is derived from an EMBL/GenBank/DDBJ whole genome shotgun (WGS) entry which is preliminary data.</text>
</comment>
<reference evidence="1" key="1">
    <citation type="submission" date="2021-06" db="EMBL/GenBank/DDBJ databases">
        <title>Comparative genomics, transcriptomics and evolutionary studies reveal genomic signatures of adaptation to plant cell wall in hemibiotrophic fungi.</title>
        <authorList>
            <consortium name="DOE Joint Genome Institute"/>
            <person name="Baroncelli R."/>
            <person name="Diaz J.F."/>
            <person name="Benocci T."/>
            <person name="Peng M."/>
            <person name="Battaglia E."/>
            <person name="Haridas S."/>
            <person name="Andreopoulos W."/>
            <person name="Labutti K."/>
            <person name="Pangilinan J."/>
            <person name="Floch G.L."/>
            <person name="Makela M.R."/>
            <person name="Henrissat B."/>
            <person name="Grigoriev I.V."/>
            <person name="Crouch J.A."/>
            <person name="De Vries R.P."/>
            <person name="Sukno S.A."/>
            <person name="Thon M.R."/>
        </authorList>
    </citation>
    <scope>NUCLEOTIDE SEQUENCE</scope>
    <source>
        <strain evidence="1">CBS 125086</strain>
    </source>
</reference>
<evidence type="ECO:0000313" key="1">
    <source>
        <dbReference type="EMBL" id="KAK1580610.1"/>
    </source>
</evidence>
<proteinExistence type="predicted"/>
<dbReference type="GeneID" id="85436510"/>
<dbReference type="RefSeq" id="XP_060411643.1">
    <property type="nucleotide sequence ID" value="XM_060552270.1"/>
</dbReference>
<dbReference type="Proteomes" id="UP001230504">
    <property type="component" value="Unassembled WGS sequence"/>
</dbReference>
<keyword evidence="2" id="KW-1185">Reference proteome</keyword>
<evidence type="ECO:0000313" key="2">
    <source>
        <dbReference type="Proteomes" id="UP001230504"/>
    </source>
</evidence>
<organism evidence="1 2">
    <name type="scientific">Colletotrichum navitas</name>
    <dbReference type="NCBI Taxonomy" id="681940"/>
    <lineage>
        <taxon>Eukaryota</taxon>
        <taxon>Fungi</taxon>
        <taxon>Dikarya</taxon>
        <taxon>Ascomycota</taxon>
        <taxon>Pezizomycotina</taxon>
        <taxon>Sordariomycetes</taxon>
        <taxon>Hypocreomycetidae</taxon>
        <taxon>Glomerellales</taxon>
        <taxon>Glomerellaceae</taxon>
        <taxon>Colletotrichum</taxon>
        <taxon>Colletotrichum graminicola species complex</taxon>
    </lineage>
</organism>
<gene>
    <name evidence="1" type="ORF">LY79DRAFT_298819</name>
</gene>
<dbReference type="SUPFAM" id="SSF57850">
    <property type="entry name" value="RING/U-box"/>
    <property type="match status" value="1"/>
</dbReference>
<dbReference type="EMBL" id="JAHLJV010000053">
    <property type="protein sequence ID" value="KAK1580610.1"/>
    <property type="molecule type" value="Genomic_DNA"/>
</dbReference>
<accession>A0AAD8V0U2</accession>